<dbReference type="KEGG" id="mmuc:C1S78_028835"/>
<reference evidence="5" key="1">
    <citation type="submission" date="2018-01" db="EMBL/GenBank/DDBJ databases">
        <title>Comparative genomics of Mycobacterium mucogenicum and Mycobacterium neoaurum clade members emphasizing tRNA and non-coding RNA.</title>
        <authorList>
            <person name="Behra P.R.K."/>
            <person name="Pettersson B.M.F."/>
            <person name="Das S."/>
            <person name="Dasgupta S."/>
            <person name="Kirsebom L.A."/>
        </authorList>
    </citation>
    <scope>NUCLEOTIDE SEQUENCE</scope>
    <source>
        <strain evidence="5">DSM 44124</strain>
    </source>
</reference>
<dbReference type="GO" id="GO:0006508">
    <property type="term" value="P:proteolysis"/>
    <property type="evidence" value="ECO:0007669"/>
    <property type="project" value="UniProtKB-KW"/>
</dbReference>
<keyword evidence="2" id="KW-0732">Signal</keyword>
<feature type="region of interest" description="Disordered" evidence="1">
    <location>
        <begin position="36"/>
        <end position="194"/>
    </location>
</feature>
<reference evidence="4 6" key="2">
    <citation type="journal article" date="2019" name="BMC Evol. Biol.">
        <title>Comparative genomics of Mycobacterium mucogenicum and Mycobacterium neoaurum clade members emphasizing tRNA and non-coding RNA.</title>
        <authorList>
            <person name="Behra P.R.K."/>
            <person name="Pettersson B.M.F."/>
            <person name="Das S."/>
            <person name="Dasgupta S."/>
            <person name="Kirsebom L.A."/>
        </authorList>
    </citation>
    <scope>NUCLEOTIDE SEQUENCE [LARGE SCALE GENOMIC DNA]</scope>
    <source>
        <strain evidence="4 6">DSM 44124</strain>
    </source>
</reference>
<feature type="chain" id="PRO_5044690266" evidence="2">
    <location>
        <begin position="42"/>
        <end position="694"/>
    </location>
</feature>
<feature type="compositionally biased region" description="Low complexity" evidence="1">
    <location>
        <begin position="36"/>
        <end position="57"/>
    </location>
</feature>
<dbReference type="InterPro" id="IPR048054">
    <property type="entry name" value="PecA_C"/>
</dbReference>
<keyword evidence="6" id="KW-1185">Reference proteome</keyword>
<dbReference type="EMBL" id="CP062008">
    <property type="protein sequence ID" value="QPG69327.1"/>
    <property type="molecule type" value="Genomic_DNA"/>
</dbReference>
<sequence length="694" mass="70238">MAGAHRRPQRRKLAVSTWLGTGVAAVGVSAALLGSAAVASAAPSTDSESASSSAPAQPKKPPAQKTTKNKKETAAAADPSDSKATSDSKPASETKAASATDAAADASADGDDDAKPARNRRTKADNTGRSATASNAGTVAKLPSAAAQAVTNNPSTKNPLKTAAAVKPATDTAAKDTAATTPAAATPSPTAAATPQVTVAAAQTSTAAITSIPNTTAKALSSVTSPTAPTNISGLLSVLAAFGQAVGAATQRTEEFLAASVVGTTETVSRLLGIVPALATSEKTSAASTLTPAPTDTWQPGQTVTADEYINTALAEIAQARTLLGTSSANGYSRYELRMAATYLTTYQANQQNLMDAYAADPTNATALKALKSNEALIGKAVTALKTARYWAANRDIKAVIVDATTNARIYASVPLSMYAGVEPIVTISVNGGPKIKVLVDTGSSGLVVNAKNVGQTGLGNSVGTGTGAYSGGLTYTYNTYNTTVDFGSGLVTTPVPVDVITDPAQQTAFANFLKNNGVVGVLGVGTNAVGPGPGLVTTGLPSALKNGIYIDEASKTLTFGPNPLPARVTTSGSPNVIGSITINGVNTPINLLIDSGGVYGTIPSTLVNTSQMTPVKNTDGTVAYYLLNAGTPISVYDADGNLLYSYTTTSTYRPTVTTDDYNAELSNTGAMPFLHNRIYIDYSTANGSTVFDL</sequence>
<accession>A0A8H2JHE3</accession>
<feature type="compositionally biased region" description="Low complexity" evidence="1">
    <location>
        <begin position="96"/>
        <end position="107"/>
    </location>
</feature>
<feature type="compositionally biased region" description="Low complexity" evidence="1">
    <location>
        <begin position="162"/>
        <end position="194"/>
    </location>
</feature>
<feature type="signal peptide" evidence="2">
    <location>
        <begin position="1"/>
        <end position="41"/>
    </location>
</feature>
<dbReference type="EMBL" id="POTL01000001">
    <property type="protein sequence ID" value="TLH55843.1"/>
    <property type="molecule type" value="Genomic_DNA"/>
</dbReference>
<reference evidence="4 6" key="3">
    <citation type="journal article" date="2019" name="Sci. Rep.">
        <title>Insight into the biology of Mycobacterium mucogenicum and Mycobacterium neoaurum clade members.</title>
        <authorList>
            <person name="Behra P.R.K."/>
            <person name="Pettersson B.M.F."/>
            <person name="Ramesh M."/>
            <person name="Dasgupta S."/>
            <person name="Kirsebom L.A."/>
        </authorList>
    </citation>
    <scope>NUCLEOTIDE SEQUENCE [LARGE SCALE GENOMIC DNA]</scope>
    <source>
        <strain evidence="4 6">DSM 44124</strain>
    </source>
</reference>
<evidence type="ECO:0000256" key="1">
    <source>
        <dbReference type="SAM" id="MobiDB-lite"/>
    </source>
</evidence>
<dbReference type="SUPFAM" id="SSF50630">
    <property type="entry name" value="Acid proteases"/>
    <property type="match status" value="1"/>
</dbReference>
<feature type="compositionally biased region" description="Basic and acidic residues" evidence="1">
    <location>
        <begin position="80"/>
        <end position="92"/>
    </location>
</feature>
<dbReference type="NCBIfam" id="NF038019">
    <property type="entry name" value="PE_process_PecA"/>
    <property type="match status" value="1"/>
</dbReference>
<dbReference type="Gene3D" id="2.40.70.10">
    <property type="entry name" value="Acid Proteases"/>
    <property type="match status" value="1"/>
</dbReference>
<feature type="compositionally biased region" description="Polar residues" evidence="1">
    <location>
        <begin position="125"/>
        <end position="137"/>
    </location>
</feature>
<organism evidence="5">
    <name type="scientific">Mycolicibacterium mucogenicum DSM 44124</name>
    <dbReference type="NCBI Taxonomy" id="1226753"/>
    <lineage>
        <taxon>Bacteria</taxon>
        <taxon>Bacillati</taxon>
        <taxon>Actinomycetota</taxon>
        <taxon>Actinomycetes</taxon>
        <taxon>Mycobacteriales</taxon>
        <taxon>Mycobacteriaceae</taxon>
        <taxon>Mycolicibacterium</taxon>
    </lineage>
</organism>
<dbReference type="AlphaFoldDB" id="A0A8H2JHE3"/>
<dbReference type="RefSeq" id="WP_053854988.1">
    <property type="nucleotide sequence ID" value="NZ_ANBS01000002.1"/>
</dbReference>
<dbReference type="GO" id="GO:0004190">
    <property type="term" value="F:aspartic-type endopeptidase activity"/>
    <property type="evidence" value="ECO:0007669"/>
    <property type="project" value="InterPro"/>
</dbReference>
<evidence type="ECO:0000313" key="5">
    <source>
        <dbReference type="EMBL" id="TLH55843.1"/>
    </source>
</evidence>
<dbReference type="InterPro" id="IPR021109">
    <property type="entry name" value="Peptidase_aspartic_dom_sf"/>
</dbReference>
<feature type="compositionally biased region" description="Polar residues" evidence="1">
    <location>
        <begin position="149"/>
        <end position="159"/>
    </location>
</feature>
<evidence type="ECO:0000313" key="6">
    <source>
        <dbReference type="Proteomes" id="UP000309231"/>
    </source>
</evidence>
<dbReference type="Proteomes" id="UP000309231">
    <property type="component" value="Chromosome"/>
</dbReference>
<keyword evidence="4" id="KW-0645">Protease</keyword>
<proteinExistence type="predicted"/>
<gene>
    <name evidence="4" type="ORF">C1S78_028835</name>
    <name evidence="5" type="ORF">C1S78_28760</name>
</gene>
<name>A0A8H2JHE3_MYCMU</name>
<keyword evidence="4" id="KW-0378">Hydrolase</keyword>
<evidence type="ECO:0000259" key="3">
    <source>
        <dbReference type="Pfam" id="PF20729"/>
    </source>
</evidence>
<protein>
    <submittedName>
        <fullName evidence="4">PecA family PE domain-processing aspartic protease</fullName>
    </submittedName>
</protein>
<dbReference type="GeneID" id="76728974"/>
<evidence type="ECO:0000256" key="2">
    <source>
        <dbReference type="SAM" id="SignalP"/>
    </source>
</evidence>
<feature type="domain" description="PE cleavage protein A C-terminal" evidence="3">
    <location>
        <begin position="412"/>
        <end position="689"/>
    </location>
</feature>
<evidence type="ECO:0000313" key="4">
    <source>
        <dbReference type="EMBL" id="QPG69327.1"/>
    </source>
</evidence>
<dbReference type="Pfam" id="PF20729">
    <property type="entry name" value="PE-PGRS_C"/>
    <property type="match status" value="1"/>
</dbReference>